<dbReference type="InterPro" id="IPR036188">
    <property type="entry name" value="FAD/NAD-bd_sf"/>
</dbReference>
<dbReference type="PANTHER" id="PTHR13789:SF311">
    <property type="entry name" value="HYDROXYLASE, PUTATIVE (AFU_ORTHOLOGUE AFUA_5G10180)-RELATED"/>
    <property type="match status" value="1"/>
</dbReference>
<dbReference type="Gene3D" id="3.50.50.60">
    <property type="entry name" value="FAD/NAD(P)-binding domain"/>
    <property type="match status" value="1"/>
</dbReference>
<dbReference type="PROSITE" id="PS51257">
    <property type="entry name" value="PROKAR_LIPOPROTEIN"/>
    <property type="match status" value="1"/>
</dbReference>
<dbReference type="AlphaFoldDB" id="A0A1Q5UFP4"/>
<dbReference type="Proteomes" id="UP000186955">
    <property type="component" value="Unassembled WGS sequence"/>
</dbReference>
<evidence type="ECO:0000259" key="6">
    <source>
        <dbReference type="Pfam" id="PF01494"/>
    </source>
</evidence>
<dbReference type="SUPFAM" id="SSF51905">
    <property type="entry name" value="FAD/NAD(P)-binding domain"/>
    <property type="match status" value="1"/>
</dbReference>
<keyword evidence="3" id="KW-0274">FAD</keyword>
<evidence type="ECO:0000313" key="7">
    <source>
        <dbReference type="EMBL" id="OKP11289.1"/>
    </source>
</evidence>
<gene>
    <name evidence="7" type="ORF">PENSUB_3311</name>
</gene>
<sequence>MKVVIVGAGLGGLACAIACRREGIDVEILERSPEIHEFGAGIQVPPNGSRIMREFGLLPQLLEKGSQVQDVHFRRYKDGRLLRTMPCGDDITEEYGTPWVIIHRVDYHRILHDEAMRLGVVLRLGAEVTDISTDETTALLADGTIVVADVIIGADGI</sequence>
<evidence type="ECO:0000256" key="3">
    <source>
        <dbReference type="ARBA" id="ARBA00022827"/>
    </source>
</evidence>
<dbReference type="GO" id="GO:0071949">
    <property type="term" value="F:FAD binding"/>
    <property type="evidence" value="ECO:0007669"/>
    <property type="project" value="InterPro"/>
</dbReference>
<evidence type="ECO:0000256" key="5">
    <source>
        <dbReference type="ARBA" id="ARBA00023033"/>
    </source>
</evidence>
<reference evidence="7 8" key="1">
    <citation type="submission" date="2016-10" db="EMBL/GenBank/DDBJ databases">
        <title>Genome sequence of the ascomycete fungus Penicillium subrubescens.</title>
        <authorList>
            <person name="De Vries R.P."/>
            <person name="Peng M."/>
            <person name="Dilokpimol A."/>
            <person name="Hilden K."/>
            <person name="Makela M.R."/>
            <person name="Grigoriev I."/>
            <person name="Riley R."/>
            <person name="Granchi Z."/>
        </authorList>
    </citation>
    <scope>NUCLEOTIDE SEQUENCE [LARGE SCALE GENOMIC DNA]</scope>
    <source>
        <strain evidence="7 8">CBS 132785</strain>
    </source>
</reference>
<evidence type="ECO:0000313" key="8">
    <source>
        <dbReference type="Proteomes" id="UP000186955"/>
    </source>
</evidence>
<keyword evidence="8" id="KW-1185">Reference proteome</keyword>
<dbReference type="InterPro" id="IPR002938">
    <property type="entry name" value="FAD-bd"/>
</dbReference>
<keyword evidence="5" id="KW-0503">Monooxygenase</keyword>
<protein>
    <submittedName>
        <fullName evidence="7">3-hydroxybenzoate 6-hydroxylase 1</fullName>
    </submittedName>
</protein>
<evidence type="ECO:0000256" key="4">
    <source>
        <dbReference type="ARBA" id="ARBA00023002"/>
    </source>
</evidence>
<proteinExistence type="inferred from homology"/>
<evidence type="ECO:0000256" key="2">
    <source>
        <dbReference type="ARBA" id="ARBA00022630"/>
    </source>
</evidence>
<organism evidence="7 8">
    <name type="scientific">Penicillium subrubescens</name>
    <dbReference type="NCBI Taxonomy" id="1316194"/>
    <lineage>
        <taxon>Eukaryota</taxon>
        <taxon>Fungi</taxon>
        <taxon>Dikarya</taxon>
        <taxon>Ascomycota</taxon>
        <taxon>Pezizomycotina</taxon>
        <taxon>Eurotiomycetes</taxon>
        <taxon>Eurotiomycetidae</taxon>
        <taxon>Eurotiales</taxon>
        <taxon>Aspergillaceae</taxon>
        <taxon>Penicillium</taxon>
    </lineage>
</organism>
<evidence type="ECO:0000256" key="1">
    <source>
        <dbReference type="ARBA" id="ARBA00007992"/>
    </source>
</evidence>
<dbReference type="GO" id="GO:0004497">
    <property type="term" value="F:monooxygenase activity"/>
    <property type="evidence" value="ECO:0007669"/>
    <property type="project" value="UniProtKB-KW"/>
</dbReference>
<keyword evidence="4" id="KW-0560">Oxidoreductase</keyword>
<accession>A0A1Q5UFP4</accession>
<keyword evidence="2" id="KW-0285">Flavoprotein</keyword>
<dbReference type="PRINTS" id="PR00420">
    <property type="entry name" value="RNGMNOXGNASE"/>
</dbReference>
<dbReference type="STRING" id="1316194.A0A1Q5UFP4"/>
<comment type="caution">
    <text evidence="7">The sequence shown here is derived from an EMBL/GenBank/DDBJ whole genome shotgun (WGS) entry which is preliminary data.</text>
</comment>
<dbReference type="InterPro" id="IPR050493">
    <property type="entry name" value="FAD-dep_Monooxygenase_BioMet"/>
</dbReference>
<comment type="similarity">
    <text evidence="1">Belongs to the paxM FAD-dependent monooxygenase family.</text>
</comment>
<name>A0A1Q5UFP4_9EURO</name>
<dbReference type="Pfam" id="PF01494">
    <property type="entry name" value="FAD_binding_3"/>
    <property type="match status" value="1"/>
</dbReference>
<feature type="domain" description="FAD-binding" evidence="6">
    <location>
        <begin position="2"/>
        <end position="156"/>
    </location>
</feature>
<dbReference type="EMBL" id="MNBE01000293">
    <property type="protein sequence ID" value="OKP11289.1"/>
    <property type="molecule type" value="Genomic_DNA"/>
</dbReference>
<dbReference type="PANTHER" id="PTHR13789">
    <property type="entry name" value="MONOOXYGENASE"/>
    <property type="match status" value="1"/>
</dbReference>